<dbReference type="RefSeq" id="WP_118239528.1">
    <property type="nucleotide sequence ID" value="NZ_QRZV01000004.1"/>
</dbReference>
<evidence type="ECO:0008006" key="5">
    <source>
        <dbReference type="Google" id="ProtNLM"/>
    </source>
</evidence>
<dbReference type="EMBL" id="QRZV01000004">
    <property type="protein sequence ID" value="RGW08655.1"/>
    <property type="molecule type" value="Genomic_DNA"/>
</dbReference>
<dbReference type="Proteomes" id="UP000265970">
    <property type="component" value="Unassembled WGS sequence"/>
</dbReference>
<accession>A0A395XDR3</accession>
<feature type="compositionally biased region" description="Basic and acidic residues" evidence="2">
    <location>
        <begin position="30"/>
        <end position="42"/>
    </location>
</feature>
<feature type="region of interest" description="Disordered" evidence="2">
    <location>
        <begin position="1"/>
        <end position="48"/>
    </location>
</feature>
<evidence type="ECO:0000256" key="2">
    <source>
        <dbReference type="SAM" id="MobiDB-lite"/>
    </source>
</evidence>
<evidence type="ECO:0000313" key="4">
    <source>
        <dbReference type="Proteomes" id="UP000265970"/>
    </source>
</evidence>
<keyword evidence="1" id="KW-0175">Coiled coil</keyword>
<dbReference type="AlphaFoldDB" id="A0A395XDR3"/>
<feature type="coiled-coil region" evidence="1">
    <location>
        <begin position="55"/>
        <end position="128"/>
    </location>
</feature>
<proteinExistence type="predicted"/>
<comment type="caution">
    <text evidence="3">The sequence shown here is derived from an EMBL/GenBank/DDBJ whole genome shotgun (WGS) entry which is preliminary data.</text>
</comment>
<reference evidence="3 4" key="1">
    <citation type="submission" date="2018-08" db="EMBL/GenBank/DDBJ databases">
        <title>A genome reference for cultivated species of the human gut microbiota.</title>
        <authorList>
            <person name="Zou Y."/>
            <person name="Xue W."/>
            <person name="Luo G."/>
        </authorList>
    </citation>
    <scope>NUCLEOTIDE SEQUENCE [LARGE SCALE GENOMIC DNA]</scope>
    <source>
        <strain evidence="3 4">AF13-3LB</strain>
    </source>
</reference>
<sequence>MNEPTTEGEETIILPTVNTPRMPHAPQSRELVKADTPERPDLPHATFGGYQRDAVDAYLTQLEDALQDARQHAQELTATVNDLHAQHALMEQQVENAREDSRINTARIAELAQERDQARHDAQNSIAAMAEEQQAFVNSCRKRGQQLMDKAQTEYDAQLKQAGIDAQRTVQDAKEEAESILASAKHTSQNILDAAKQKSEAIDQRGTQIVEQAKQTAANMIADAQKQQDDIRHECAQQVADAQQETERYQQLRDHILSELNDIATKLNQLPRTAAHPSKQ</sequence>
<evidence type="ECO:0000313" key="3">
    <source>
        <dbReference type="EMBL" id="RGW08655.1"/>
    </source>
</evidence>
<organism evidence="3 4">
    <name type="scientific">Bifidobacterium pseudolongum</name>
    <dbReference type="NCBI Taxonomy" id="1694"/>
    <lineage>
        <taxon>Bacteria</taxon>
        <taxon>Bacillati</taxon>
        <taxon>Actinomycetota</taxon>
        <taxon>Actinomycetes</taxon>
        <taxon>Bifidobacteriales</taxon>
        <taxon>Bifidobacteriaceae</taxon>
        <taxon>Bifidobacterium</taxon>
    </lineage>
</organism>
<gene>
    <name evidence="3" type="ORF">DWV92_07385</name>
</gene>
<name>A0A395XDR3_9BIFI</name>
<protein>
    <recommendedName>
        <fullName evidence="5">Cell division protein</fullName>
    </recommendedName>
</protein>
<evidence type="ECO:0000256" key="1">
    <source>
        <dbReference type="SAM" id="Coils"/>
    </source>
</evidence>
<feature type="compositionally biased region" description="Acidic residues" evidence="2">
    <location>
        <begin position="1"/>
        <end position="10"/>
    </location>
</feature>